<comment type="caution">
    <text evidence="2">The sequence shown here is derived from an EMBL/GenBank/DDBJ whole genome shotgun (WGS) entry which is preliminary data.</text>
</comment>
<dbReference type="InterPro" id="IPR050789">
    <property type="entry name" value="Diverse_Enzym_Activities"/>
</dbReference>
<organism evidence="2 3">
    <name type="scientific">Amycolatopsis endophytica</name>
    <dbReference type="NCBI Taxonomy" id="860233"/>
    <lineage>
        <taxon>Bacteria</taxon>
        <taxon>Bacillati</taxon>
        <taxon>Actinomycetota</taxon>
        <taxon>Actinomycetes</taxon>
        <taxon>Pseudonocardiales</taxon>
        <taxon>Pseudonocardiaceae</taxon>
        <taxon>Amycolatopsis</taxon>
    </lineage>
</organism>
<proteinExistence type="predicted"/>
<evidence type="ECO:0000259" key="1">
    <source>
        <dbReference type="Pfam" id="PF00144"/>
    </source>
</evidence>
<sequence length="477" mass="49582">MAVLDSLRDRIAGILGAQSPATGVAGAVIGVAVGGDRFALAHGCANLNTGQEFSTDTGWLLGSVTKVLTTTALLRLVDVGVVDLDAPARRYVPEFTLADADAAEAITVRMLLNHTNGIDADDLMPASVRGRDATRSYVSELAGFGCVFEPGAGVHYSNPGFVLAARIIENHTGLPYERAIQSELFDPCGMTDATAVQTQAFLRPTAIGAFSSGEPGKLRATSLFSLPESAAGAGATPIVTVDDMIAFGRMHLAGGLAPDGTRVLSERLVTRMRTPSADLGLPQAPPMGLGWWLVPIAGTTAAWHGGGSPGGTSSFCIVPEHDAVVVTFVSGPATALNDTLHTTVIEHLTGRRAALPFTPAPASADPDVAGEYAAFHRSVTTSVQDGDLLVRTTTPPYTADDDLDRILAAYGTPSSSTDIYTSVAPGLFLRQGADLRDTTGFYGRTSLLADLPAAPGRSRGLHTGLRFTPRTDRSTGT</sequence>
<dbReference type="InterPro" id="IPR012338">
    <property type="entry name" value="Beta-lactam/transpept-like"/>
</dbReference>
<accession>A0A853B687</accession>
<dbReference type="Proteomes" id="UP000549616">
    <property type="component" value="Unassembled WGS sequence"/>
</dbReference>
<feature type="domain" description="Beta-lactamase-related" evidence="1">
    <location>
        <begin position="22"/>
        <end position="339"/>
    </location>
</feature>
<reference evidence="2 3" key="1">
    <citation type="submission" date="2020-07" db="EMBL/GenBank/DDBJ databases">
        <title>Sequencing the genomes of 1000 actinobacteria strains.</title>
        <authorList>
            <person name="Klenk H.-P."/>
        </authorList>
    </citation>
    <scope>NUCLEOTIDE SEQUENCE [LARGE SCALE GENOMIC DNA]</scope>
    <source>
        <strain evidence="2 3">DSM 104006</strain>
    </source>
</reference>
<dbReference type="PANTHER" id="PTHR43283:SF3">
    <property type="entry name" value="BETA-LACTAMASE FAMILY PROTEIN (AFU_ORTHOLOGUE AFUA_5G07500)"/>
    <property type="match status" value="1"/>
</dbReference>
<evidence type="ECO:0000313" key="3">
    <source>
        <dbReference type="Proteomes" id="UP000549616"/>
    </source>
</evidence>
<protein>
    <submittedName>
        <fullName evidence="2">CubicO group peptidase (Beta-lactamase class C family)</fullName>
    </submittedName>
</protein>
<dbReference type="Gene3D" id="3.40.710.10">
    <property type="entry name" value="DD-peptidase/beta-lactamase superfamily"/>
    <property type="match status" value="1"/>
</dbReference>
<name>A0A853B687_9PSEU</name>
<dbReference type="RefSeq" id="WP_179774734.1">
    <property type="nucleotide sequence ID" value="NZ_JACCFK010000001.1"/>
</dbReference>
<dbReference type="EMBL" id="JACCFK010000001">
    <property type="protein sequence ID" value="NYI90758.1"/>
    <property type="molecule type" value="Genomic_DNA"/>
</dbReference>
<dbReference type="SUPFAM" id="SSF56601">
    <property type="entry name" value="beta-lactamase/transpeptidase-like"/>
    <property type="match status" value="1"/>
</dbReference>
<evidence type="ECO:0000313" key="2">
    <source>
        <dbReference type="EMBL" id="NYI90758.1"/>
    </source>
</evidence>
<gene>
    <name evidence="2" type="ORF">HNR02_004081</name>
</gene>
<dbReference type="PANTHER" id="PTHR43283">
    <property type="entry name" value="BETA-LACTAMASE-RELATED"/>
    <property type="match status" value="1"/>
</dbReference>
<keyword evidence="3" id="KW-1185">Reference proteome</keyword>
<dbReference type="AlphaFoldDB" id="A0A853B687"/>
<dbReference type="InterPro" id="IPR001466">
    <property type="entry name" value="Beta-lactam-related"/>
</dbReference>
<dbReference type="Pfam" id="PF00144">
    <property type="entry name" value="Beta-lactamase"/>
    <property type="match status" value="1"/>
</dbReference>